<dbReference type="PANTHER" id="PTHR23113:SF224">
    <property type="entry name" value="RAP GUANINE NUCLEOTIDE EXCHANGE FACTOR 1"/>
    <property type="match status" value="1"/>
</dbReference>
<feature type="region of interest" description="Disordered" evidence="3">
    <location>
        <begin position="48"/>
        <end position="77"/>
    </location>
</feature>
<dbReference type="InterPro" id="IPR001895">
    <property type="entry name" value="RASGEF_cat_dom"/>
</dbReference>
<feature type="region of interest" description="Disordered" evidence="3">
    <location>
        <begin position="350"/>
        <end position="385"/>
    </location>
</feature>
<keyword evidence="7" id="KW-1185">Reference proteome</keyword>
<keyword evidence="1 2" id="KW-0344">Guanine-nucleotide releasing factor</keyword>
<dbReference type="Proteomes" id="UP001152759">
    <property type="component" value="Chromosome 2"/>
</dbReference>
<dbReference type="Gene3D" id="1.10.840.10">
    <property type="entry name" value="Ras guanine-nucleotide exchange factors catalytic domain"/>
    <property type="match status" value="1"/>
</dbReference>
<dbReference type="PROSITE" id="PS50009">
    <property type="entry name" value="RASGEF_CAT"/>
    <property type="match status" value="1"/>
</dbReference>
<feature type="compositionally biased region" description="Low complexity" evidence="3">
    <location>
        <begin position="353"/>
        <end position="364"/>
    </location>
</feature>
<evidence type="ECO:0000259" key="5">
    <source>
        <dbReference type="PROSITE" id="PS50212"/>
    </source>
</evidence>
<dbReference type="InterPro" id="IPR036964">
    <property type="entry name" value="RASGEF_cat_dom_sf"/>
</dbReference>
<dbReference type="SMART" id="SM00147">
    <property type="entry name" value="RasGEF"/>
    <property type="match status" value="1"/>
</dbReference>
<evidence type="ECO:0000256" key="1">
    <source>
        <dbReference type="ARBA" id="ARBA00022658"/>
    </source>
</evidence>
<accession>A0A9P0CCY7</accession>
<feature type="compositionally biased region" description="Low complexity" evidence="3">
    <location>
        <begin position="307"/>
        <end position="321"/>
    </location>
</feature>
<feature type="domain" description="N-terminal Ras-GEF" evidence="5">
    <location>
        <begin position="633"/>
        <end position="754"/>
    </location>
</feature>
<dbReference type="AlphaFoldDB" id="A0A9P0CCY7"/>
<dbReference type="EMBL" id="OU963863">
    <property type="protein sequence ID" value="CAH0765819.1"/>
    <property type="molecule type" value="Genomic_DNA"/>
</dbReference>
<evidence type="ECO:0008006" key="8">
    <source>
        <dbReference type="Google" id="ProtNLM"/>
    </source>
</evidence>
<dbReference type="Pfam" id="PF00617">
    <property type="entry name" value="RasGEF"/>
    <property type="match status" value="1"/>
</dbReference>
<dbReference type="InterPro" id="IPR019804">
    <property type="entry name" value="Ras_G-nucl-exch_fac_CS"/>
</dbReference>
<reference evidence="6" key="1">
    <citation type="submission" date="2021-12" db="EMBL/GenBank/DDBJ databases">
        <authorList>
            <person name="King R."/>
        </authorList>
    </citation>
    <scope>NUCLEOTIDE SEQUENCE</scope>
</reference>
<dbReference type="PROSITE" id="PS00720">
    <property type="entry name" value="RASGEF"/>
    <property type="match status" value="1"/>
</dbReference>
<feature type="region of interest" description="Disordered" evidence="3">
    <location>
        <begin position="266"/>
        <end position="325"/>
    </location>
</feature>
<dbReference type="SMART" id="SM00229">
    <property type="entry name" value="RasGEFN"/>
    <property type="match status" value="1"/>
</dbReference>
<dbReference type="GO" id="GO:0005085">
    <property type="term" value="F:guanyl-nucleotide exchange factor activity"/>
    <property type="evidence" value="ECO:0007669"/>
    <property type="project" value="UniProtKB-KW"/>
</dbReference>
<dbReference type="PROSITE" id="PS50212">
    <property type="entry name" value="RASGEF_NTER"/>
    <property type="match status" value="1"/>
</dbReference>
<dbReference type="CDD" id="cd06224">
    <property type="entry name" value="REM"/>
    <property type="match status" value="1"/>
</dbReference>
<organism evidence="6 7">
    <name type="scientific">Bemisia tabaci</name>
    <name type="common">Sweetpotato whitefly</name>
    <name type="synonym">Aleurodes tabaci</name>
    <dbReference type="NCBI Taxonomy" id="7038"/>
    <lineage>
        <taxon>Eukaryota</taxon>
        <taxon>Metazoa</taxon>
        <taxon>Ecdysozoa</taxon>
        <taxon>Arthropoda</taxon>
        <taxon>Hexapoda</taxon>
        <taxon>Insecta</taxon>
        <taxon>Pterygota</taxon>
        <taxon>Neoptera</taxon>
        <taxon>Paraneoptera</taxon>
        <taxon>Hemiptera</taxon>
        <taxon>Sternorrhyncha</taxon>
        <taxon>Aleyrodoidea</taxon>
        <taxon>Aleyrodidae</taxon>
        <taxon>Aleyrodinae</taxon>
        <taxon>Bemisia</taxon>
    </lineage>
</organism>
<dbReference type="InterPro" id="IPR000651">
    <property type="entry name" value="Ras-like_Gua-exchang_fac_N"/>
</dbReference>
<evidence type="ECO:0000256" key="2">
    <source>
        <dbReference type="PROSITE-ProRule" id="PRU00168"/>
    </source>
</evidence>
<feature type="compositionally biased region" description="Low complexity" evidence="3">
    <location>
        <begin position="48"/>
        <end position="62"/>
    </location>
</feature>
<evidence type="ECO:0000313" key="6">
    <source>
        <dbReference type="EMBL" id="CAH0765819.1"/>
    </source>
</evidence>
<evidence type="ECO:0000313" key="7">
    <source>
        <dbReference type="Proteomes" id="UP001152759"/>
    </source>
</evidence>
<dbReference type="Pfam" id="PF00618">
    <property type="entry name" value="RasGEF_N"/>
    <property type="match status" value="1"/>
</dbReference>
<feature type="compositionally biased region" description="Pro residues" evidence="3">
    <location>
        <begin position="270"/>
        <end position="288"/>
    </location>
</feature>
<name>A0A9P0CCY7_BEMTA</name>
<feature type="region of interest" description="Disordered" evidence="3">
    <location>
        <begin position="1"/>
        <end position="32"/>
    </location>
</feature>
<sequence length="955" mass="106354">MAMSSTSKMEKSIMCTSEQGTPRTARGGKLARRARSFKEDFLDILSAMRSPSSGSRASSPRPSKQRIASTSDATELPPCNPIRDLECHVRQLQFALKHFRDVVDKDKLEMVPGNGTVVLETVTTIHNVLKSCILNEQSSVLVSASNQVYQSVAILIKLCDDVLLIGHDAINAENVAEVLDLVEDAIQNLVSLASDKIVDRCSKTSSSSSGGADFNSLFPTPEPVTRISLPDIPLTPRERKILEETSESAQRKHLNCSVESIDIKNLNVAPPKPPLPSRPCYESPPPLPPKKRAPPSPTAAIERLSLKSDNSSSLGSLESMLNASSKDDDELRVFMLDERILSPGINGSRCWDSSSQSSLTTTSTEHPSTNVQHSSPLESPPGGTVIHTEKVSTAFTSVQMSSHNFSSSTSQSLNAFMTCSSSSSSMTQLHSVSNVLSQSNSASYHSNGSSPSSSLPALPEKMRRKHQPDHPLEPTCTSMMMTRMTHSPADSLNPPPLPPKKKHIIAYVEMFGNVSCSTTLTSDFSRRTEMSMSSTHLCSFSHRSSPNEGQIKQLIEKPPALPPKRTHHNMVGNQVSLSPSLQLTQELPVSFSSLKSEPRRNEPVVVEANGRPESPLAELDVVKWLVHKGPNDEGPEIRGGHPHALIVHATKANKNDFLYQEAFLTTYRTFISPLDLVDKLVERHQRFSRSPELSRQRAAREAFSLLVRVVSDLTILDVELTFIQRLMNFVYQLLRSGDLTMAKALRVKILEKHAAKAAQQITTTYDQPIQSIYTRARSRILEQADAKDREKYVIKFIKIMKHLRKMNNFNSYLALLSALDSAPIRRLEWQKHITEGLKEYCALIDSSSSFRAYRQALAETQPPCIPYIGLVLQDLTFVHIGNSDFLSEGIINFSKRWQQFNIVENMKRFQKATYNFKEHEKIIALFNNFDNFLCEETMWQISENIKPRGQSKKPN</sequence>
<feature type="compositionally biased region" description="Polar residues" evidence="3">
    <location>
        <begin position="365"/>
        <end position="377"/>
    </location>
</feature>
<feature type="compositionally biased region" description="Low complexity" evidence="3">
    <location>
        <begin position="439"/>
        <end position="454"/>
    </location>
</feature>
<protein>
    <recommendedName>
        <fullName evidence="8">Guanine nucleotide-releasing factor 2</fullName>
    </recommendedName>
</protein>
<proteinExistence type="predicted"/>
<dbReference type="GO" id="GO:0005886">
    <property type="term" value="C:plasma membrane"/>
    <property type="evidence" value="ECO:0007669"/>
    <property type="project" value="TreeGrafter"/>
</dbReference>
<dbReference type="GO" id="GO:0007265">
    <property type="term" value="P:Ras protein signal transduction"/>
    <property type="evidence" value="ECO:0007669"/>
    <property type="project" value="TreeGrafter"/>
</dbReference>
<dbReference type="Gene3D" id="1.20.870.10">
    <property type="entry name" value="Son of sevenless (SoS) protein Chain: S domain 1"/>
    <property type="match status" value="2"/>
</dbReference>
<gene>
    <name evidence="6" type="ORF">BEMITA_LOCUS3973</name>
</gene>
<dbReference type="InterPro" id="IPR023578">
    <property type="entry name" value="Ras_GEF_dom_sf"/>
</dbReference>
<evidence type="ECO:0000256" key="3">
    <source>
        <dbReference type="SAM" id="MobiDB-lite"/>
    </source>
</evidence>
<feature type="domain" description="Ras-GEF" evidence="4">
    <location>
        <begin position="705"/>
        <end position="948"/>
    </location>
</feature>
<dbReference type="SUPFAM" id="SSF48366">
    <property type="entry name" value="Ras GEF"/>
    <property type="match status" value="1"/>
</dbReference>
<evidence type="ECO:0000259" key="4">
    <source>
        <dbReference type="PROSITE" id="PS50009"/>
    </source>
</evidence>
<feature type="region of interest" description="Disordered" evidence="3">
    <location>
        <begin position="439"/>
        <end position="476"/>
    </location>
</feature>
<dbReference type="InterPro" id="IPR008937">
    <property type="entry name" value="Ras-like_GEF"/>
</dbReference>
<dbReference type="PANTHER" id="PTHR23113">
    <property type="entry name" value="GUANINE NUCLEOTIDE EXCHANGE FACTOR"/>
    <property type="match status" value="1"/>
</dbReference>